<gene>
    <name evidence="1" type="ORF">yberc0001_9670</name>
</gene>
<dbReference type="EMBL" id="AALC02000002">
    <property type="protein sequence ID" value="EEQ08323.1"/>
    <property type="molecule type" value="Genomic_DNA"/>
</dbReference>
<name>A0ABM9Y3M1_YERBE</name>
<comment type="caution">
    <text evidence="1">The sequence shown here is derived from an EMBL/GenBank/DDBJ whole genome shotgun (WGS) entry which is preliminary data.</text>
</comment>
<sequence>MLFRIFIQLRRNIFHRSRLWVLLDLPCHHNKNAVLPIKKAATEGC</sequence>
<protein>
    <submittedName>
        <fullName evidence="1">Uncharacterized protein</fullName>
    </submittedName>
</protein>
<keyword evidence="2" id="KW-1185">Reference proteome</keyword>
<evidence type="ECO:0000313" key="2">
    <source>
        <dbReference type="Proteomes" id="UP000010319"/>
    </source>
</evidence>
<proteinExistence type="predicted"/>
<dbReference type="Proteomes" id="UP000010319">
    <property type="component" value="Unassembled WGS sequence"/>
</dbReference>
<accession>A0ABM9Y3M1</accession>
<reference evidence="1" key="1">
    <citation type="submission" date="2008-12" db="EMBL/GenBank/DDBJ databases">
        <title>Annotation of the Yersinia bercovieri ATCC 43970 genome.</title>
        <authorList>
            <person name="Read T.D."/>
            <person name="Akmal A."/>
            <person name="Bishop-Lilly K."/>
            <person name="Chen P.E."/>
            <person name="Cook C."/>
            <person name="Kiley M.P."/>
            <person name="Lentz S."/>
            <person name="Mateczun A."/>
            <person name="Nagarajan N."/>
            <person name="Nolan N."/>
            <person name="Osborne B.I."/>
            <person name="Pop M."/>
            <person name="Sozhamannan S."/>
            <person name="Stewart A.C."/>
            <person name="Sulakvelidze A."/>
            <person name="Thomason B."/>
            <person name="Willner K."/>
            <person name="Zwick M.E."/>
        </authorList>
    </citation>
    <scope>NUCLEOTIDE SEQUENCE [LARGE SCALE GENOMIC DNA]</scope>
    <source>
        <strain evidence="1">ATCC 43970</strain>
    </source>
</reference>
<organism evidence="1 2">
    <name type="scientific">Yersinia bercovieri ATCC 43970</name>
    <dbReference type="NCBI Taxonomy" id="349968"/>
    <lineage>
        <taxon>Bacteria</taxon>
        <taxon>Pseudomonadati</taxon>
        <taxon>Pseudomonadota</taxon>
        <taxon>Gammaproteobacteria</taxon>
        <taxon>Enterobacterales</taxon>
        <taxon>Yersiniaceae</taxon>
        <taxon>Yersinia</taxon>
    </lineage>
</organism>
<evidence type="ECO:0000313" key="1">
    <source>
        <dbReference type="EMBL" id="EEQ08323.1"/>
    </source>
</evidence>